<dbReference type="SUPFAM" id="SSF53244">
    <property type="entry name" value="MurD-like peptide ligases, peptide-binding domain"/>
    <property type="match status" value="1"/>
</dbReference>
<sequence length="599" mass="64430">MAVNEWNVRAVAAITGGQLLSGRPEDPLRYVCERLVDCGKGDVLIPLVNLTDPAGYAARAARKGVGVLVLPDRTASAAANAAVAVIGVGSVRDAYFRLVKAYRHRCKARIVAVTGSAGKTTTKEMIAAVLAEAGEVQKNWRNYNGPYGIGYTLFRLRPHHTFGVVKIGAYIPNSIDFGARLVAPEVGVITCIGLGHAAALGGGEGVRREKEKLLTHLPKKGLLVLNGDDPGCRSVDLSRCQAPVRWVGVECEREDLSLWAERIQVHRDGTRFLLCGLEREIEVELPGFFGRPAVIDALLAAAVGDHMGLPPESIASGLTKVEYTPRRFSPIRLPGRRLLIDATYNANPHSMSASLESAAKLAVEGKGLALLGTMSNLGEEAPEQHRAIGRRAAELGFALIALGEQAETMASGATEAGGRVIYASKQWEKGHVVALALKELPEEGVLLVKASNSVELEIVAEAIEKEAARRSGLVPPLAKIEPTCYYGFRRHPLTREWFFHEGIDLSARRGTPIAAVADGTVVKVQKDHPTYGNHLEIDHGGGMVTGYAHAQKIYVEVGEQVTQGQSIAEVGNTGRTTGPHLHFEVRIDGKTVDPYYYVI</sequence>
<organism evidence="7 8">
    <name type="scientific">Heliobacterium modesticaldum (strain ATCC 51547 / Ice1)</name>
    <dbReference type="NCBI Taxonomy" id="498761"/>
    <lineage>
        <taxon>Bacteria</taxon>
        <taxon>Bacillati</taxon>
        <taxon>Bacillota</taxon>
        <taxon>Clostridia</taxon>
        <taxon>Eubacteriales</taxon>
        <taxon>Heliobacteriaceae</taxon>
        <taxon>Heliomicrobium</taxon>
    </lineage>
</organism>
<evidence type="ECO:0000256" key="2">
    <source>
        <dbReference type="ARBA" id="ARBA00022741"/>
    </source>
</evidence>
<dbReference type="AlphaFoldDB" id="B0TDC1"/>
<dbReference type="InterPro" id="IPR036615">
    <property type="entry name" value="Mur_ligase_C_dom_sf"/>
</dbReference>
<reference evidence="7 8" key="1">
    <citation type="journal article" date="2008" name="J. Bacteriol.">
        <title>The genome of Heliobacterium modesticaldum, a phototrophic representative of the Firmicutes containing the simplest photosynthetic apparatus.</title>
        <authorList>
            <person name="Sattley W.M."/>
            <person name="Madigan M.T."/>
            <person name="Swingley W.D."/>
            <person name="Cheung P.C."/>
            <person name="Clocksin K.M."/>
            <person name="Conrad A.L."/>
            <person name="Dejesa L.C."/>
            <person name="Honchak B.M."/>
            <person name="Jung D.O."/>
            <person name="Karbach L.E."/>
            <person name="Kurdoglu A."/>
            <person name="Lahiri S."/>
            <person name="Mastrian S.D."/>
            <person name="Page L.E."/>
            <person name="Taylor H.L."/>
            <person name="Wang Z.T."/>
            <person name="Raymond J."/>
            <person name="Chen M."/>
            <person name="Blankenship R.E."/>
            <person name="Touchman J.W."/>
        </authorList>
    </citation>
    <scope>NUCLEOTIDE SEQUENCE [LARGE SCALE GENOMIC DNA]</scope>
    <source>
        <strain evidence="8">ATCC 51547 / Ice1</strain>
    </source>
</reference>
<evidence type="ECO:0000256" key="3">
    <source>
        <dbReference type="ARBA" id="ARBA00022840"/>
    </source>
</evidence>
<dbReference type="InterPro" id="IPR004101">
    <property type="entry name" value="Mur_ligase_C"/>
</dbReference>
<gene>
    <name evidence="7" type="primary">murF</name>
    <name evidence="7" type="ORF">HM1_1592</name>
</gene>
<dbReference type="PANTHER" id="PTHR43024:SF1">
    <property type="entry name" value="UDP-N-ACETYLMURAMOYL-TRIPEPTIDE--D-ALANYL-D-ALANINE LIGASE"/>
    <property type="match status" value="1"/>
</dbReference>
<dbReference type="InterPro" id="IPR016047">
    <property type="entry name" value="M23ase_b-sheet_dom"/>
</dbReference>
<evidence type="ECO:0000259" key="4">
    <source>
        <dbReference type="Pfam" id="PF01551"/>
    </source>
</evidence>
<proteinExistence type="predicted"/>
<keyword evidence="1 7" id="KW-0436">Ligase</keyword>
<dbReference type="Proteomes" id="UP000008550">
    <property type="component" value="Chromosome"/>
</dbReference>
<dbReference type="PANTHER" id="PTHR43024">
    <property type="entry name" value="UDP-N-ACETYLMURAMOYL-TRIPEPTIDE--D-ALANYL-D-ALANINE LIGASE"/>
    <property type="match status" value="1"/>
</dbReference>
<keyword evidence="3" id="KW-0067">ATP-binding</keyword>
<accession>B0TDC1</accession>
<name>B0TDC1_HELMI</name>
<dbReference type="Gene3D" id="2.70.70.10">
    <property type="entry name" value="Glucose Permease (Domain IIA)"/>
    <property type="match status" value="1"/>
</dbReference>
<dbReference type="Pfam" id="PF02875">
    <property type="entry name" value="Mur_ligase_C"/>
    <property type="match status" value="1"/>
</dbReference>
<dbReference type="GO" id="GO:0016881">
    <property type="term" value="F:acid-amino acid ligase activity"/>
    <property type="evidence" value="ECO:0007669"/>
    <property type="project" value="InterPro"/>
</dbReference>
<dbReference type="eggNOG" id="COG0770">
    <property type="taxonomic scope" value="Bacteria"/>
</dbReference>
<dbReference type="HOGENOM" id="CLU_031507_1_1_9"/>
<dbReference type="SUPFAM" id="SSF53623">
    <property type="entry name" value="MurD-like peptide ligases, catalytic domain"/>
    <property type="match status" value="1"/>
</dbReference>
<dbReference type="InterPro" id="IPR051046">
    <property type="entry name" value="MurCDEF_CellWall_CoF430Synth"/>
</dbReference>
<dbReference type="CDD" id="cd12797">
    <property type="entry name" value="M23_peptidase"/>
    <property type="match status" value="1"/>
</dbReference>
<feature type="domain" description="Mur ligase central" evidence="6">
    <location>
        <begin position="113"/>
        <end position="303"/>
    </location>
</feature>
<evidence type="ECO:0000313" key="8">
    <source>
        <dbReference type="Proteomes" id="UP000008550"/>
    </source>
</evidence>
<dbReference type="Gene3D" id="3.40.1190.10">
    <property type="entry name" value="Mur-like, catalytic domain"/>
    <property type="match status" value="1"/>
</dbReference>
<feature type="domain" description="Mur ligase C-terminal" evidence="5">
    <location>
        <begin position="326"/>
        <end position="451"/>
    </location>
</feature>
<dbReference type="InterPro" id="IPR036565">
    <property type="entry name" value="Mur-like_cat_sf"/>
</dbReference>
<feature type="domain" description="M23ase beta-sheet core" evidence="4">
    <location>
        <begin position="499"/>
        <end position="594"/>
    </location>
</feature>
<dbReference type="Pfam" id="PF08245">
    <property type="entry name" value="Mur_ligase_M"/>
    <property type="match status" value="1"/>
</dbReference>
<evidence type="ECO:0000259" key="6">
    <source>
        <dbReference type="Pfam" id="PF08245"/>
    </source>
</evidence>
<dbReference type="Pfam" id="PF01551">
    <property type="entry name" value="Peptidase_M23"/>
    <property type="match status" value="1"/>
</dbReference>
<dbReference type="eggNOG" id="COG0739">
    <property type="taxonomic scope" value="Bacteria"/>
</dbReference>
<dbReference type="OrthoDB" id="9801978at2"/>
<dbReference type="GO" id="GO:0005524">
    <property type="term" value="F:ATP binding"/>
    <property type="evidence" value="ECO:0007669"/>
    <property type="project" value="UniProtKB-KW"/>
</dbReference>
<evidence type="ECO:0000256" key="1">
    <source>
        <dbReference type="ARBA" id="ARBA00022598"/>
    </source>
</evidence>
<keyword evidence="8" id="KW-1185">Reference proteome</keyword>
<evidence type="ECO:0000313" key="7">
    <source>
        <dbReference type="EMBL" id="ABZ84162.1"/>
    </source>
</evidence>
<dbReference type="STRING" id="498761.HM1_1592"/>
<dbReference type="SUPFAM" id="SSF51261">
    <property type="entry name" value="Duplicated hybrid motif"/>
    <property type="match status" value="1"/>
</dbReference>
<keyword evidence="2" id="KW-0547">Nucleotide-binding</keyword>
<dbReference type="KEGG" id="hmo:HM1_1592"/>
<dbReference type="InterPro" id="IPR013221">
    <property type="entry name" value="Mur_ligase_cen"/>
</dbReference>
<dbReference type="InterPro" id="IPR011055">
    <property type="entry name" value="Dup_hybrid_motif"/>
</dbReference>
<evidence type="ECO:0000259" key="5">
    <source>
        <dbReference type="Pfam" id="PF02875"/>
    </source>
</evidence>
<dbReference type="EMBL" id="CP000930">
    <property type="protein sequence ID" value="ABZ84162.1"/>
    <property type="molecule type" value="Genomic_DNA"/>
</dbReference>
<protein>
    <submittedName>
        <fullName evidence="7">Udp-n-acetylmuramoylalanyl-d-glutamyl-2, 6-diaminopimelate--d-alanyl-d-alanyl ligase</fullName>
    </submittedName>
</protein>
<dbReference type="Gene3D" id="3.90.190.20">
    <property type="entry name" value="Mur ligase, C-terminal domain"/>
    <property type="match status" value="1"/>
</dbReference>